<evidence type="ECO:0000313" key="5">
    <source>
        <dbReference type="EMBL" id="GAE90379.1"/>
    </source>
</evidence>
<accession>W4VC99</accession>
<comment type="similarity">
    <text evidence="1">Belongs to the 4-oxalocrotonate tautomerase family.</text>
</comment>
<dbReference type="Gene3D" id="3.30.429.10">
    <property type="entry name" value="Macrophage Migration Inhibitory Factor"/>
    <property type="match status" value="1"/>
</dbReference>
<dbReference type="GO" id="GO:0016862">
    <property type="term" value="F:intramolecular oxidoreductase activity, interconverting keto- and enol-groups"/>
    <property type="evidence" value="ECO:0007669"/>
    <property type="project" value="InterPro"/>
</dbReference>
<evidence type="ECO:0000256" key="2">
    <source>
        <dbReference type="ARBA" id="ARBA00023235"/>
    </source>
</evidence>
<evidence type="ECO:0000313" key="6">
    <source>
        <dbReference type="Proteomes" id="UP000019109"/>
    </source>
</evidence>
<feature type="active site" description="Proton acceptor; via imino nitrogen" evidence="3">
    <location>
        <position position="2"/>
    </location>
</feature>
<evidence type="ECO:0000256" key="3">
    <source>
        <dbReference type="PIRSR" id="PIRSR037799-1"/>
    </source>
</evidence>
<dbReference type="GO" id="GO:0005737">
    <property type="term" value="C:cytoplasm"/>
    <property type="evidence" value="ECO:0007669"/>
    <property type="project" value="InterPro"/>
</dbReference>
<dbReference type="EMBL" id="BAVR01000068">
    <property type="protein sequence ID" value="GAE90379.1"/>
    <property type="molecule type" value="Genomic_DNA"/>
</dbReference>
<evidence type="ECO:0000259" key="4">
    <source>
        <dbReference type="Pfam" id="PF01361"/>
    </source>
</evidence>
<dbReference type="PANTHER" id="PTHR35530:SF2">
    <property type="entry name" value="BSL4019 PROTEIN"/>
    <property type="match status" value="1"/>
</dbReference>
<feature type="domain" description="4-oxalocrotonate tautomerase-like" evidence="4">
    <location>
        <begin position="2"/>
        <end position="51"/>
    </location>
</feature>
<reference evidence="5" key="1">
    <citation type="journal article" date="2014" name="Genome Announc.">
        <title>Draft Genome Sequence of Clostridium straminisolvens Strain JCM 21531T, Isolated from a Cellulose-Degrading Bacterial Community.</title>
        <authorList>
            <person name="Yuki M."/>
            <person name="Oshima K."/>
            <person name="Suda W."/>
            <person name="Sakamoto M."/>
            <person name="Kitamura K."/>
            <person name="Iida T."/>
            <person name="Hattori M."/>
            <person name="Ohkuma M."/>
        </authorList>
    </citation>
    <scope>NUCLEOTIDE SEQUENCE [LARGE SCALE GENOMIC DNA]</scope>
    <source>
        <strain evidence="5">JCM 21531</strain>
    </source>
</reference>
<dbReference type="PANTHER" id="PTHR35530">
    <property type="entry name" value="TAUTOMERASE-RELATED"/>
    <property type="match status" value="1"/>
</dbReference>
<dbReference type="InterPro" id="IPR014347">
    <property type="entry name" value="Tautomerase/MIF_sf"/>
</dbReference>
<dbReference type="Proteomes" id="UP000019109">
    <property type="component" value="Unassembled WGS sequence"/>
</dbReference>
<dbReference type="InterPro" id="IPR017284">
    <property type="entry name" value="Tautomerase_PptA"/>
</dbReference>
<gene>
    <name evidence="5" type="ORF">JCM21531_3984</name>
</gene>
<dbReference type="Pfam" id="PF01361">
    <property type="entry name" value="Tautomerase"/>
    <property type="match status" value="1"/>
</dbReference>
<name>W4VC99_9FIRM</name>
<organism evidence="5 6">
    <name type="scientific">Acetivibrio straminisolvens JCM 21531</name>
    <dbReference type="NCBI Taxonomy" id="1294263"/>
    <lineage>
        <taxon>Bacteria</taxon>
        <taxon>Bacillati</taxon>
        <taxon>Bacillota</taxon>
        <taxon>Clostridia</taxon>
        <taxon>Eubacteriales</taxon>
        <taxon>Oscillospiraceae</taxon>
        <taxon>Acetivibrio</taxon>
    </lineage>
</organism>
<protein>
    <submittedName>
        <fullName evidence="5">4-oxalocrotonate tautomerase</fullName>
    </submittedName>
</protein>
<dbReference type="STRING" id="1294263.JCM21531_3984"/>
<dbReference type="RefSeq" id="WP_038290961.1">
    <property type="nucleotide sequence ID" value="NZ_BAVR01000068.1"/>
</dbReference>
<dbReference type="OrthoDB" id="5405937at2"/>
<comment type="caution">
    <text evidence="5">The sequence shown here is derived from an EMBL/GenBank/DDBJ whole genome shotgun (WGS) entry which is preliminary data.</text>
</comment>
<dbReference type="PIRSF" id="PIRSF037799">
    <property type="entry name" value="Tautomer_YdcE_prd"/>
    <property type="match status" value="1"/>
</dbReference>
<dbReference type="InterPro" id="IPR004370">
    <property type="entry name" value="4-OT-like_dom"/>
</dbReference>
<keyword evidence="2" id="KW-0413">Isomerase</keyword>
<proteinExistence type="inferred from homology"/>
<evidence type="ECO:0000256" key="1">
    <source>
        <dbReference type="ARBA" id="ARBA00006723"/>
    </source>
</evidence>
<dbReference type="AlphaFoldDB" id="W4VC99"/>
<sequence>MPHVIVKLWPGRTEEQKKELANRIARDVIETLNAPETSVSVSIQEVSKEKWNDEVYKPEIIDKAETLYIKPEDV</sequence>
<dbReference type="SUPFAM" id="SSF55331">
    <property type="entry name" value="Tautomerase/MIF"/>
    <property type="match status" value="1"/>
</dbReference>
<keyword evidence="6" id="KW-1185">Reference proteome</keyword>